<dbReference type="OrthoDB" id="1069523at2759"/>
<evidence type="ECO:0000256" key="3">
    <source>
        <dbReference type="ARBA" id="ARBA00023002"/>
    </source>
</evidence>
<dbReference type="GO" id="GO:0010436">
    <property type="term" value="F:carotenoid dioxygenase activity"/>
    <property type="evidence" value="ECO:0007669"/>
    <property type="project" value="TreeGrafter"/>
</dbReference>
<evidence type="ECO:0000256" key="5">
    <source>
        <dbReference type="PIRSR" id="PIRSR604294-1"/>
    </source>
</evidence>
<dbReference type="Proteomes" id="UP000053599">
    <property type="component" value="Unassembled WGS sequence"/>
</dbReference>
<protein>
    <recommendedName>
        <fullName evidence="8">Carotenoid oxygenase</fullName>
    </recommendedName>
</protein>
<evidence type="ECO:0008006" key="8">
    <source>
        <dbReference type="Google" id="ProtNLM"/>
    </source>
</evidence>
<evidence type="ECO:0000256" key="2">
    <source>
        <dbReference type="ARBA" id="ARBA00022723"/>
    </source>
</evidence>
<evidence type="ECO:0000313" key="7">
    <source>
        <dbReference type="Proteomes" id="UP000053599"/>
    </source>
</evidence>
<dbReference type="PANTHER" id="PTHR10543:SF89">
    <property type="entry name" value="CAROTENOID 9,10(9',10')-CLEAVAGE DIOXYGENASE 1"/>
    <property type="match status" value="1"/>
</dbReference>
<organism evidence="6 7">
    <name type="scientific">Exophiala sideris</name>
    <dbReference type="NCBI Taxonomy" id="1016849"/>
    <lineage>
        <taxon>Eukaryota</taxon>
        <taxon>Fungi</taxon>
        <taxon>Dikarya</taxon>
        <taxon>Ascomycota</taxon>
        <taxon>Pezizomycotina</taxon>
        <taxon>Eurotiomycetes</taxon>
        <taxon>Chaetothyriomycetidae</taxon>
        <taxon>Chaetothyriales</taxon>
        <taxon>Herpotrichiellaceae</taxon>
        <taxon>Exophiala</taxon>
    </lineage>
</organism>
<dbReference type="AlphaFoldDB" id="A0A0D1W8M9"/>
<reference evidence="6 7" key="1">
    <citation type="submission" date="2015-01" db="EMBL/GenBank/DDBJ databases">
        <title>The Genome Sequence of Exophiala sideris CBS121828.</title>
        <authorList>
            <consortium name="The Broad Institute Genomics Platform"/>
            <person name="Cuomo C."/>
            <person name="de Hoog S."/>
            <person name="Gorbushina A."/>
            <person name="Stielow B."/>
            <person name="Teixiera M."/>
            <person name="Abouelleil A."/>
            <person name="Chapman S.B."/>
            <person name="Priest M."/>
            <person name="Young S.K."/>
            <person name="Wortman J."/>
            <person name="Nusbaum C."/>
            <person name="Birren B."/>
        </authorList>
    </citation>
    <scope>NUCLEOTIDE SEQUENCE [LARGE SCALE GENOMIC DNA]</scope>
    <source>
        <strain evidence="6 7">CBS 121828</strain>
    </source>
</reference>
<name>A0A0D1W8M9_9EURO</name>
<accession>A0A0D1W8M9</accession>
<evidence type="ECO:0000256" key="4">
    <source>
        <dbReference type="ARBA" id="ARBA00023004"/>
    </source>
</evidence>
<dbReference type="InterPro" id="IPR004294">
    <property type="entry name" value="Carotenoid_Oase"/>
</dbReference>
<sequence length="541" mass="61612">MGSLAPPRAVSGYTALKGAEALDSIWDQSVDLTGHSFPIRLEGEIGDLIVRGNIPDRVDGTFYRVSQDPFTPPHPQQAPIEGHGAVSAFRIHKGRVDFKVKYVQTERYKLERRARKTLFGLYKNPWANHPCVRAAVDSTANTNIVYWAKHLLALRESANPYTLDPDTLETKGYDPFGSQIKAAAFTAHPKIDPYTDELIVFGYEAKGPGSTDIVNYSLDRQGQMKNELWVKAPFATFIHDMALTENWVILLLWPFEADVERMKRGGQHFAYNYDLPSSFIVLPRRPDRAVAGWQPGEYRVYNWNNCMNIHTAGAWEDGNKIHMECARVYDNAFPFFPAEDGRRPNPKTIADFVRYEFDLSKPTGSSVPDPSVVLDMPCEFPRIDERLMSKKYEYIFLNVFLPGKSDAKANIFAGLNAVGMINTRTGKKDFYYPGDDCFCQEPLFIPRTDESPEGDGYVMFIVERRDRNVNSLVFLDTRDFQTPIAIAELPMRLRSQIHGNWVDSKELNEKPLVYYPEEDIELSGKGWDPYTQPTPWYGKAE</sequence>
<feature type="binding site" evidence="5">
    <location>
        <position position="239"/>
    </location>
    <ligand>
        <name>Fe cation</name>
        <dbReference type="ChEBI" id="CHEBI:24875"/>
        <note>catalytic</note>
    </ligand>
</feature>
<feature type="binding site" evidence="5">
    <location>
        <position position="498"/>
    </location>
    <ligand>
        <name>Fe cation</name>
        <dbReference type="ChEBI" id="CHEBI:24875"/>
        <note>catalytic</note>
    </ligand>
</feature>
<dbReference type="Pfam" id="PF03055">
    <property type="entry name" value="RPE65"/>
    <property type="match status" value="1"/>
</dbReference>
<dbReference type="EMBL" id="KN846951">
    <property type="protein sequence ID" value="KIV85100.1"/>
    <property type="molecule type" value="Genomic_DNA"/>
</dbReference>
<evidence type="ECO:0000313" key="6">
    <source>
        <dbReference type="EMBL" id="KIV85100.1"/>
    </source>
</evidence>
<dbReference type="HOGENOM" id="CLU_016472_6_2_1"/>
<gene>
    <name evidence="6" type="ORF">PV11_00835</name>
</gene>
<keyword evidence="4 5" id="KW-0408">Iron</keyword>
<dbReference type="GO" id="GO:0046872">
    <property type="term" value="F:metal ion binding"/>
    <property type="evidence" value="ECO:0007669"/>
    <property type="project" value="UniProtKB-KW"/>
</dbReference>
<evidence type="ECO:0000256" key="1">
    <source>
        <dbReference type="ARBA" id="ARBA00006787"/>
    </source>
</evidence>
<dbReference type="GO" id="GO:0016121">
    <property type="term" value="P:carotene catabolic process"/>
    <property type="evidence" value="ECO:0007669"/>
    <property type="project" value="TreeGrafter"/>
</dbReference>
<comment type="cofactor">
    <cofactor evidence="5">
        <name>Fe(2+)</name>
        <dbReference type="ChEBI" id="CHEBI:29033"/>
    </cofactor>
    <text evidence="5">Binds 1 Fe(2+) ion per subunit.</text>
</comment>
<keyword evidence="2 5" id="KW-0479">Metal-binding</keyword>
<comment type="similarity">
    <text evidence="1">Belongs to the carotenoid oxygenase family.</text>
</comment>
<proteinExistence type="inferred from homology"/>
<feature type="binding site" evidence="5">
    <location>
        <position position="310"/>
    </location>
    <ligand>
        <name>Fe cation</name>
        <dbReference type="ChEBI" id="CHEBI:24875"/>
        <note>catalytic</note>
    </ligand>
</feature>
<dbReference type="PANTHER" id="PTHR10543">
    <property type="entry name" value="BETA-CAROTENE DIOXYGENASE"/>
    <property type="match status" value="1"/>
</dbReference>
<dbReference type="STRING" id="1016849.A0A0D1W8M9"/>
<feature type="binding site" evidence="5">
    <location>
        <position position="188"/>
    </location>
    <ligand>
        <name>Fe cation</name>
        <dbReference type="ChEBI" id="CHEBI:24875"/>
        <note>catalytic</note>
    </ligand>
</feature>
<keyword evidence="3" id="KW-0560">Oxidoreductase</keyword>